<evidence type="ECO:0000313" key="2">
    <source>
        <dbReference type="Proteomes" id="UP000228934"/>
    </source>
</evidence>
<gene>
    <name evidence="1" type="ORF">AB205_0220580</name>
</gene>
<keyword evidence="2" id="KW-1185">Reference proteome</keyword>
<accession>A0A2G9Q780</accession>
<sequence>MLYIVYGSGLTARSTTTLSKPIVTNKVHITILHTHCTCLLCCYLCNVMTDGGIRLPPSCCRLHGGSCSRYSLEMNSSMPVPPSTSCSDVPYCCCRGRETEASSIEGSADVCGVKELGSSSGPTFSLTADSIGTCISSLSGSLSMQEAAPLLMRLNRSSFLYFSLNMPLFSFRELTSSFCFLTACSKSFNSGLRAGLFLLYSLAQTCFFFLNSAIKINNFSSSFSIRFSFPTILCLKADRDSSLLGPGPVSSKG</sequence>
<reference evidence="2" key="1">
    <citation type="journal article" date="2017" name="Nat. Commun.">
        <title>The North American bullfrog draft genome provides insight into hormonal regulation of long noncoding RNA.</title>
        <authorList>
            <person name="Hammond S.A."/>
            <person name="Warren R.L."/>
            <person name="Vandervalk B.P."/>
            <person name="Kucuk E."/>
            <person name="Khan H."/>
            <person name="Gibb E.A."/>
            <person name="Pandoh P."/>
            <person name="Kirk H."/>
            <person name="Zhao Y."/>
            <person name="Jones M."/>
            <person name="Mungall A.J."/>
            <person name="Coope R."/>
            <person name="Pleasance S."/>
            <person name="Moore R.A."/>
            <person name="Holt R.A."/>
            <person name="Round J.M."/>
            <person name="Ohora S."/>
            <person name="Walle B.V."/>
            <person name="Veldhoen N."/>
            <person name="Helbing C.C."/>
            <person name="Birol I."/>
        </authorList>
    </citation>
    <scope>NUCLEOTIDE SEQUENCE [LARGE SCALE GENOMIC DNA]</scope>
</reference>
<evidence type="ECO:0000313" key="1">
    <source>
        <dbReference type="EMBL" id="PIO11462.1"/>
    </source>
</evidence>
<dbReference type="AlphaFoldDB" id="A0A2G9Q780"/>
<dbReference type="Proteomes" id="UP000228934">
    <property type="component" value="Unassembled WGS sequence"/>
</dbReference>
<name>A0A2G9Q780_AQUCT</name>
<protein>
    <submittedName>
        <fullName evidence="1">Uncharacterized protein</fullName>
    </submittedName>
</protein>
<organism evidence="1 2">
    <name type="scientific">Aquarana catesbeiana</name>
    <name type="common">American bullfrog</name>
    <name type="synonym">Rana catesbeiana</name>
    <dbReference type="NCBI Taxonomy" id="8400"/>
    <lineage>
        <taxon>Eukaryota</taxon>
        <taxon>Metazoa</taxon>
        <taxon>Chordata</taxon>
        <taxon>Craniata</taxon>
        <taxon>Vertebrata</taxon>
        <taxon>Euteleostomi</taxon>
        <taxon>Amphibia</taxon>
        <taxon>Batrachia</taxon>
        <taxon>Anura</taxon>
        <taxon>Neobatrachia</taxon>
        <taxon>Ranoidea</taxon>
        <taxon>Ranidae</taxon>
        <taxon>Aquarana</taxon>
    </lineage>
</organism>
<dbReference type="EMBL" id="KZ061052">
    <property type="protein sequence ID" value="PIO11462.1"/>
    <property type="molecule type" value="Genomic_DNA"/>
</dbReference>
<proteinExistence type="predicted"/>